<dbReference type="SMART" id="SM00028">
    <property type="entry name" value="TPR"/>
    <property type="match status" value="3"/>
</dbReference>
<dbReference type="InterPro" id="IPR019734">
    <property type="entry name" value="TPR_rpt"/>
</dbReference>
<reference evidence="1 2" key="1">
    <citation type="submission" date="2019-02" db="EMBL/GenBank/DDBJ databases">
        <title>Genome sequencing of Clostridium botulinum clinical isolates.</title>
        <authorList>
            <person name="Brunt J."/>
            <person name="Van Vliet A.H.M."/>
            <person name="Stringer S.C."/>
            <person name="Grant K.A."/>
            <person name="Carter A.C."/>
            <person name="Peck M.W."/>
        </authorList>
    </citation>
    <scope>NUCLEOTIDE SEQUENCE [LARGE SCALE GENOMIC DNA]</scope>
    <source>
        <strain evidence="1 2">H113700579</strain>
    </source>
</reference>
<organism evidence="1 2">
    <name type="scientific">Clostridium botulinum</name>
    <dbReference type="NCBI Taxonomy" id="1491"/>
    <lineage>
        <taxon>Bacteria</taxon>
        <taxon>Bacillati</taxon>
        <taxon>Bacillota</taxon>
        <taxon>Clostridia</taxon>
        <taxon>Eubacteriales</taxon>
        <taxon>Clostridiaceae</taxon>
        <taxon>Clostridium</taxon>
    </lineage>
</organism>
<dbReference type="Proteomes" id="UP000472355">
    <property type="component" value="Unassembled WGS sequence"/>
</dbReference>
<dbReference type="AlphaFoldDB" id="A0A6M0SWW1"/>
<comment type="caution">
    <text evidence="1">The sequence shown here is derived from an EMBL/GenBank/DDBJ whole genome shotgun (WGS) entry which is preliminary data.</text>
</comment>
<evidence type="ECO:0000313" key="1">
    <source>
        <dbReference type="EMBL" id="NFA44215.1"/>
    </source>
</evidence>
<dbReference type="Gene3D" id="1.25.40.10">
    <property type="entry name" value="Tetratricopeptide repeat domain"/>
    <property type="match status" value="1"/>
</dbReference>
<evidence type="ECO:0000313" key="2">
    <source>
        <dbReference type="Proteomes" id="UP000472355"/>
    </source>
</evidence>
<gene>
    <name evidence="1" type="ORF">EXM65_17005</name>
</gene>
<name>A0A6M0SWW1_CLOBO</name>
<sequence>MELDEEIYNKMSDLCSQADDHVKICEFNRAVSKYEDALDLLPGNLEDYYEATNIYAAMGDAWCLAGEYKKAKNYFYDALNCPGGIANSYILFRLGECLYECNEKDKAKEYFIKTYMIDGINLFNLNDYKYFSIIKELVR</sequence>
<accession>A0A6M0SWW1</accession>
<dbReference type="InterPro" id="IPR011990">
    <property type="entry name" value="TPR-like_helical_dom_sf"/>
</dbReference>
<proteinExistence type="predicted"/>
<dbReference type="EMBL" id="SGKU01000065">
    <property type="protein sequence ID" value="NFA44215.1"/>
    <property type="molecule type" value="Genomic_DNA"/>
</dbReference>
<dbReference type="SUPFAM" id="SSF48452">
    <property type="entry name" value="TPR-like"/>
    <property type="match status" value="1"/>
</dbReference>
<protein>
    <submittedName>
        <fullName evidence="1">Uncharacterized protein</fullName>
    </submittedName>
</protein>